<comment type="caution">
    <text evidence="2">The sequence shown here is derived from an EMBL/GenBank/DDBJ whole genome shotgun (WGS) entry which is preliminary data.</text>
</comment>
<feature type="region of interest" description="Disordered" evidence="1">
    <location>
        <begin position="1"/>
        <end position="40"/>
    </location>
</feature>
<protein>
    <submittedName>
        <fullName evidence="2">Uncharacterized protein</fullName>
    </submittedName>
</protein>
<feature type="compositionally biased region" description="Polar residues" evidence="1">
    <location>
        <begin position="20"/>
        <end position="31"/>
    </location>
</feature>
<dbReference type="AlphaFoldDB" id="A0A438CZ23"/>
<evidence type="ECO:0000313" key="2">
    <source>
        <dbReference type="EMBL" id="RVW28431.1"/>
    </source>
</evidence>
<gene>
    <name evidence="2" type="ORF">CK203_116153</name>
</gene>
<accession>A0A438CZ23</accession>
<dbReference type="Proteomes" id="UP000288805">
    <property type="component" value="Unassembled WGS sequence"/>
</dbReference>
<name>A0A438CZ23_VITVI</name>
<dbReference type="EMBL" id="QGNW01001895">
    <property type="protein sequence ID" value="RVW28431.1"/>
    <property type="molecule type" value="Genomic_DNA"/>
</dbReference>
<evidence type="ECO:0000313" key="3">
    <source>
        <dbReference type="Proteomes" id="UP000288805"/>
    </source>
</evidence>
<evidence type="ECO:0000256" key="1">
    <source>
        <dbReference type="SAM" id="MobiDB-lite"/>
    </source>
</evidence>
<sequence>MGRRQKPKAKIDHQEDEEGANSSRSVIYLSSSDDEEATKI</sequence>
<organism evidence="2 3">
    <name type="scientific">Vitis vinifera</name>
    <name type="common">Grape</name>
    <dbReference type="NCBI Taxonomy" id="29760"/>
    <lineage>
        <taxon>Eukaryota</taxon>
        <taxon>Viridiplantae</taxon>
        <taxon>Streptophyta</taxon>
        <taxon>Embryophyta</taxon>
        <taxon>Tracheophyta</taxon>
        <taxon>Spermatophyta</taxon>
        <taxon>Magnoliopsida</taxon>
        <taxon>eudicotyledons</taxon>
        <taxon>Gunneridae</taxon>
        <taxon>Pentapetalae</taxon>
        <taxon>rosids</taxon>
        <taxon>Vitales</taxon>
        <taxon>Vitaceae</taxon>
        <taxon>Viteae</taxon>
        <taxon>Vitis</taxon>
    </lineage>
</organism>
<proteinExistence type="predicted"/>
<reference evidence="2 3" key="1">
    <citation type="journal article" date="2018" name="PLoS Genet.">
        <title>Population sequencing reveals clonal diversity and ancestral inbreeding in the grapevine cultivar Chardonnay.</title>
        <authorList>
            <person name="Roach M.J."/>
            <person name="Johnson D.L."/>
            <person name="Bohlmann J."/>
            <person name="van Vuuren H.J."/>
            <person name="Jones S.J."/>
            <person name="Pretorius I.S."/>
            <person name="Schmidt S.A."/>
            <person name="Borneman A.R."/>
        </authorList>
    </citation>
    <scope>NUCLEOTIDE SEQUENCE [LARGE SCALE GENOMIC DNA]</scope>
    <source>
        <strain evidence="3">cv. Chardonnay</strain>
        <tissue evidence="2">Leaf</tissue>
    </source>
</reference>